<sequence length="172" mass="19539">MCIPRTKLCNGSTHQRREFRHYSTVSTSSPKATNQRASEPEMQSLEQPQRIRSSRTTHNFIPVGKRKTNNHQMQRNEAATVNANTGPLTMTPEDHQKPARVSCQWRTHKQLVQNLRRSRKCTCSNNKASHTIDDHQSFILVGSNVVGATTSICETLIWEREGATTCHHLNAH</sequence>
<evidence type="ECO:0000313" key="2">
    <source>
        <dbReference type="EMBL" id="QCD99465.1"/>
    </source>
</evidence>
<gene>
    <name evidence="2" type="ORF">DEO72_LG7g747</name>
</gene>
<protein>
    <submittedName>
        <fullName evidence="2">Uncharacterized protein</fullName>
    </submittedName>
</protein>
<dbReference type="AlphaFoldDB" id="A0A4D6MDN7"/>
<evidence type="ECO:0000256" key="1">
    <source>
        <dbReference type="SAM" id="MobiDB-lite"/>
    </source>
</evidence>
<feature type="region of interest" description="Disordered" evidence="1">
    <location>
        <begin position="1"/>
        <end position="52"/>
    </location>
</feature>
<dbReference type="EMBL" id="CP039351">
    <property type="protein sequence ID" value="QCD99465.1"/>
    <property type="molecule type" value="Genomic_DNA"/>
</dbReference>
<feature type="compositionally biased region" description="Polar residues" evidence="1">
    <location>
        <begin position="23"/>
        <end position="37"/>
    </location>
</feature>
<evidence type="ECO:0000313" key="3">
    <source>
        <dbReference type="Proteomes" id="UP000501690"/>
    </source>
</evidence>
<proteinExistence type="predicted"/>
<organism evidence="2 3">
    <name type="scientific">Vigna unguiculata</name>
    <name type="common">Cowpea</name>
    <dbReference type="NCBI Taxonomy" id="3917"/>
    <lineage>
        <taxon>Eukaryota</taxon>
        <taxon>Viridiplantae</taxon>
        <taxon>Streptophyta</taxon>
        <taxon>Embryophyta</taxon>
        <taxon>Tracheophyta</taxon>
        <taxon>Spermatophyta</taxon>
        <taxon>Magnoliopsida</taxon>
        <taxon>eudicotyledons</taxon>
        <taxon>Gunneridae</taxon>
        <taxon>Pentapetalae</taxon>
        <taxon>rosids</taxon>
        <taxon>fabids</taxon>
        <taxon>Fabales</taxon>
        <taxon>Fabaceae</taxon>
        <taxon>Papilionoideae</taxon>
        <taxon>50 kb inversion clade</taxon>
        <taxon>NPAAA clade</taxon>
        <taxon>indigoferoid/millettioid clade</taxon>
        <taxon>Phaseoleae</taxon>
        <taxon>Vigna</taxon>
    </lineage>
</organism>
<name>A0A4D6MDN7_VIGUN</name>
<dbReference type="Proteomes" id="UP000501690">
    <property type="component" value="Linkage Group LG7"/>
</dbReference>
<keyword evidence="3" id="KW-1185">Reference proteome</keyword>
<accession>A0A4D6MDN7</accession>
<reference evidence="2 3" key="1">
    <citation type="submission" date="2019-04" db="EMBL/GenBank/DDBJ databases">
        <title>An improved genome assembly and genetic linkage map for asparagus bean, Vigna unguiculata ssp. sesquipedialis.</title>
        <authorList>
            <person name="Xia Q."/>
            <person name="Zhang R."/>
            <person name="Dong Y."/>
        </authorList>
    </citation>
    <scope>NUCLEOTIDE SEQUENCE [LARGE SCALE GENOMIC DNA]</scope>
    <source>
        <tissue evidence="2">Leaf</tissue>
    </source>
</reference>